<evidence type="ECO:0000256" key="5">
    <source>
        <dbReference type="ARBA" id="ARBA00022801"/>
    </source>
</evidence>
<dbReference type="Gene3D" id="3.10.350.10">
    <property type="entry name" value="LysM domain"/>
    <property type="match status" value="2"/>
</dbReference>
<dbReference type="SMART" id="SM00257">
    <property type="entry name" value="LysM"/>
    <property type="match status" value="2"/>
</dbReference>
<dbReference type="InterPro" id="IPR036779">
    <property type="entry name" value="LysM_dom_sf"/>
</dbReference>
<keyword evidence="4" id="KW-0081">Bacteriolytic enzyme</keyword>
<feature type="region of interest" description="Disordered" evidence="7">
    <location>
        <begin position="47"/>
        <end position="68"/>
    </location>
</feature>
<accession>A0A7S3UCK1</accession>
<dbReference type="CDD" id="cd00118">
    <property type="entry name" value="LysM"/>
    <property type="match status" value="1"/>
</dbReference>
<dbReference type="PANTHER" id="PTHR11195:SF20">
    <property type="entry name" value="LYSOZYME"/>
    <property type="match status" value="1"/>
</dbReference>
<dbReference type="GO" id="GO:0003796">
    <property type="term" value="F:lysozyme activity"/>
    <property type="evidence" value="ECO:0007669"/>
    <property type="project" value="UniProtKB-EC"/>
</dbReference>
<keyword evidence="5" id="KW-0378">Hydrolase</keyword>
<dbReference type="PROSITE" id="PS51909">
    <property type="entry name" value="LYSOZYME_I"/>
    <property type="match status" value="1"/>
</dbReference>
<dbReference type="PANTHER" id="PTHR11195">
    <property type="entry name" value="DESTABILASE-RELATED"/>
    <property type="match status" value="1"/>
</dbReference>
<dbReference type="EC" id="3.2.1.17" evidence="2"/>
<dbReference type="Pfam" id="PF01476">
    <property type="entry name" value="LysM"/>
    <property type="match status" value="2"/>
</dbReference>
<organism evidence="9">
    <name type="scientific">Picocystis salinarum</name>
    <dbReference type="NCBI Taxonomy" id="88271"/>
    <lineage>
        <taxon>Eukaryota</taxon>
        <taxon>Viridiplantae</taxon>
        <taxon>Chlorophyta</taxon>
        <taxon>Picocystophyceae</taxon>
        <taxon>Picocystales</taxon>
        <taxon>Picocystaceae</taxon>
        <taxon>Picocystis</taxon>
    </lineage>
</organism>
<dbReference type="GO" id="GO:0031640">
    <property type="term" value="P:killing of cells of another organism"/>
    <property type="evidence" value="ECO:0007669"/>
    <property type="project" value="UniProtKB-KW"/>
</dbReference>
<comment type="catalytic activity">
    <reaction evidence="1">
        <text>Hydrolysis of (1-&gt;4)-beta-linkages between N-acetylmuramic acid and N-acetyl-D-glucosamine residues in a peptidoglycan and between N-acetyl-D-glucosamine residues in chitodextrins.</text>
        <dbReference type="EC" id="3.2.1.17"/>
    </reaction>
</comment>
<dbReference type="Gene3D" id="1.10.530.10">
    <property type="match status" value="1"/>
</dbReference>
<dbReference type="AlphaFoldDB" id="A0A7S3UCK1"/>
<evidence type="ECO:0000313" key="9">
    <source>
        <dbReference type="EMBL" id="CAE0609982.1"/>
    </source>
</evidence>
<evidence type="ECO:0000256" key="3">
    <source>
        <dbReference type="ARBA" id="ARBA00022529"/>
    </source>
</evidence>
<evidence type="ECO:0000256" key="6">
    <source>
        <dbReference type="ARBA" id="ARBA00023295"/>
    </source>
</evidence>
<evidence type="ECO:0000256" key="2">
    <source>
        <dbReference type="ARBA" id="ARBA00012732"/>
    </source>
</evidence>
<keyword evidence="3" id="KW-0929">Antimicrobial</keyword>
<evidence type="ECO:0000256" key="1">
    <source>
        <dbReference type="ARBA" id="ARBA00000632"/>
    </source>
</evidence>
<dbReference type="PROSITE" id="PS51782">
    <property type="entry name" value="LYSM"/>
    <property type="match status" value="1"/>
</dbReference>
<reference evidence="9" key="1">
    <citation type="submission" date="2021-01" db="EMBL/GenBank/DDBJ databases">
        <authorList>
            <person name="Corre E."/>
            <person name="Pelletier E."/>
            <person name="Niang G."/>
            <person name="Scheremetjew M."/>
            <person name="Finn R."/>
            <person name="Kale V."/>
            <person name="Holt S."/>
            <person name="Cochrane G."/>
            <person name="Meng A."/>
            <person name="Brown T."/>
            <person name="Cohen L."/>
        </authorList>
    </citation>
    <scope>NUCLEOTIDE SEQUENCE</scope>
    <source>
        <strain evidence="9">CCMP1897</strain>
    </source>
</reference>
<dbReference type="EMBL" id="HBIS01004188">
    <property type="protein sequence ID" value="CAE0609982.1"/>
    <property type="molecule type" value="Transcribed_RNA"/>
</dbReference>
<dbReference type="InterPro" id="IPR008597">
    <property type="entry name" value="Invert_lysozyme"/>
</dbReference>
<sequence>MANGASVRVEEGDTVWSVAKRFDVDVEALKESNGIGRDSFLVAGSELQLPSDGGRAENRNEGAETKPKLRPGDLRVRVKEGDTLWDIARRVDVPVDDLVHACGGTTVIQPGQDILVPRQLRLRPVSGKVNRPKPPEEGHEPFFHEFHITKTIEEMREEPHMQKLMRALQTVETSNMWPPPRGDDGTSIGPLQISQLYHADAWELDRTARKKGYYECELDLDHSEHTCLKYWMRWCPWALKFGDLETLARVHNGGPSYHLAPKTRKYWKKVKGELKSYDFKLNPRLRDWHAAKVRQETLGQSYVPLEARTLFAVDMTGLLTTALPPLRRLTGGPDA</sequence>
<evidence type="ECO:0000259" key="8">
    <source>
        <dbReference type="PROSITE" id="PS51782"/>
    </source>
</evidence>
<dbReference type="GO" id="GO:0042742">
    <property type="term" value="P:defense response to bacterium"/>
    <property type="evidence" value="ECO:0007669"/>
    <property type="project" value="UniProtKB-KW"/>
</dbReference>
<proteinExistence type="predicted"/>
<feature type="domain" description="LysM" evidence="8">
    <location>
        <begin position="5"/>
        <end position="49"/>
    </location>
</feature>
<keyword evidence="6" id="KW-0326">Glycosidase</keyword>
<name>A0A7S3UCK1_9CHLO</name>
<dbReference type="InterPro" id="IPR018392">
    <property type="entry name" value="LysM"/>
</dbReference>
<feature type="compositionally biased region" description="Basic and acidic residues" evidence="7">
    <location>
        <begin position="54"/>
        <end position="68"/>
    </location>
</feature>
<dbReference type="SUPFAM" id="SSF54106">
    <property type="entry name" value="LysM domain"/>
    <property type="match status" value="2"/>
</dbReference>
<gene>
    <name evidence="9" type="ORF">PSAL00342_LOCUS3801</name>
</gene>
<evidence type="ECO:0000256" key="7">
    <source>
        <dbReference type="SAM" id="MobiDB-lite"/>
    </source>
</evidence>
<protein>
    <recommendedName>
        <fullName evidence="2">lysozyme</fullName>
        <ecNumber evidence="2">3.2.1.17</ecNumber>
    </recommendedName>
</protein>
<evidence type="ECO:0000256" key="4">
    <source>
        <dbReference type="ARBA" id="ARBA00022638"/>
    </source>
</evidence>